<dbReference type="EMBL" id="JARBJD010000192">
    <property type="protein sequence ID" value="KAK2947729.1"/>
    <property type="molecule type" value="Genomic_DNA"/>
</dbReference>
<dbReference type="SUPFAM" id="SSF56112">
    <property type="entry name" value="Protein kinase-like (PK-like)"/>
    <property type="match status" value="1"/>
</dbReference>
<feature type="domain" description="Protein kinase" evidence="2">
    <location>
        <begin position="1"/>
        <end position="236"/>
    </location>
</feature>
<organism evidence="3 4">
    <name type="scientific">Blattamonas nauphoetae</name>
    <dbReference type="NCBI Taxonomy" id="2049346"/>
    <lineage>
        <taxon>Eukaryota</taxon>
        <taxon>Metamonada</taxon>
        <taxon>Preaxostyla</taxon>
        <taxon>Oxymonadida</taxon>
        <taxon>Blattamonas</taxon>
    </lineage>
</organism>
<dbReference type="InterPro" id="IPR000719">
    <property type="entry name" value="Prot_kinase_dom"/>
</dbReference>
<evidence type="ECO:0000313" key="3">
    <source>
        <dbReference type="EMBL" id="KAK2947729.1"/>
    </source>
</evidence>
<dbReference type="InterPro" id="IPR011009">
    <property type="entry name" value="Kinase-like_dom_sf"/>
</dbReference>
<protein>
    <recommendedName>
        <fullName evidence="2">Protein kinase domain-containing protein</fullName>
    </recommendedName>
</protein>
<dbReference type="Proteomes" id="UP001281761">
    <property type="component" value="Unassembled WGS sequence"/>
</dbReference>
<dbReference type="PANTHER" id="PTHR44329:SF261">
    <property type="entry name" value="ZINC FINGER CONTAINING PROTEIN KINASE-RELATED"/>
    <property type="match status" value="1"/>
</dbReference>
<keyword evidence="4" id="KW-1185">Reference proteome</keyword>
<dbReference type="InterPro" id="IPR001245">
    <property type="entry name" value="Ser-Thr/Tyr_kinase_cat_dom"/>
</dbReference>
<accession>A0ABQ9X8M0</accession>
<sequence>MVDKTKLTQTPKEEDVELNEEGVGSGPAEVVVAMGCGLEKTNEVTVQVRETLYSRLHKEKKTMTTVERGRIQKRVSEGLALIVRVHPTTEILSRLTSHWVLFDENDEIFFRKETSEMIKVPALPAPKNPTGESLVKQAEDEGQRWVPPEVADGKPVIDVVHGTVFRLGLMLWEIETGQIPFGEVDGINAQRQLGSGIVPRMDRVREGMAELVTECLSIDPEKRPSMKSIVERVTTLNTSEEEIEKMRNDVINRNAILLPSDSPHRSSPQHPPTSLHSPHHPSENPHLPPRPPIHPTQPAGRR</sequence>
<feature type="region of interest" description="Disordered" evidence="1">
    <location>
        <begin position="1"/>
        <end position="24"/>
    </location>
</feature>
<dbReference type="PROSITE" id="PS50011">
    <property type="entry name" value="PROTEIN_KINASE_DOM"/>
    <property type="match status" value="1"/>
</dbReference>
<gene>
    <name evidence="3" type="ORF">BLNAU_17329</name>
</gene>
<evidence type="ECO:0000259" key="2">
    <source>
        <dbReference type="PROSITE" id="PS50011"/>
    </source>
</evidence>
<evidence type="ECO:0000313" key="4">
    <source>
        <dbReference type="Proteomes" id="UP001281761"/>
    </source>
</evidence>
<proteinExistence type="predicted"/>
<dbReference type="InterPro" id="IPR051681">
    <property type="entry name" value="Ser/Thr_Kinases-Pseudokinases"/>
</dbReference>
<name>A0ABQ9X8M0_9EUKA</name>
<reference evidence="3 4" key="1">
    <citation type="journal article" date="2022" name="bioRxiv">
        <title>Genomics of Preaxostyla Flagellates Illuminates Evolutionary Transitions and the Path Towards Mitochondrial Loss.</title>
        <authorList>
            <person name="Novak L.V.F."/>
            <person name="Treitli S.C."/>
            <person name="Pyrih J."/>
            <person name="Halakuc P."/>
            <person name="Pipaliya S.V."/>
            <person name="Vacek V."/>
            <person name="Brzon O."/>
            <person name="Soukal P."/>
            <person name="Eme L."/>
            <person name="Dacks J.B."/>
            <person name="Karnkowska A."/>
            <person name="Elias M."/>
            <person name="Hampl V."/>
        </authorList>
    </citation>
    <scope>NUCLEOTIDE SEQUENCE [LARGE SCALE GENOMIC DNA]</scope>
    <source>
        <strain evidence="3">NAU3</strain>
        <tissue evidence="3">Gut</tissue>
    </source>
</reference>
<feature type="region of interest" description="Disordered" evidence="1">
    <location>
        <begin position="258"/>
        <end position="302"/>
    </location>
</feature>
<dbReference type="PANTHER" id="PTHR44329">
    <property type="entry name" value="SERINE/THREONINE-PROTEIN KINASE TNNI3K-RELATED"/>
    <property type="match status" value="1"/>
</dbReference>
<feature type="compositionally biased region" description="Pro residues" evidence="1">
    <location>
        <begin position="286"/>
        <end position="295"/>
    </location>
</feature>
<dbReference type="Pfam" id="PF07714">
    <property type="entry name" value="PK_Tyr_Ser-Thr"/>
    <property type="match status" value="1"/>
</dbReference>
<evidence type="ECO:0000256" key="1">
    <source>
        <dbReference type="SAM" id="MobiDB-lite"/>
    </source>
</evidence>
<dbReference type="Gene3D" id="1.10.510.10">
    <property type="entry name" value="Transferase(Phosphotransferase) domain 1"/>
    <property type="match status" value="1"/>
</dbReference>
<feature type="compositionally biased region" description="Low complexity" evidence="1">
    <location>
        <begin position="266"/>
        <end position="276"/>
    </location>
</feature>
<comment type="caution">
    <text evidence="3">The sequence shown here is derived from an EMBL/GenBank/DDBJ whole genome shotgun (WGS) entry which is preliminary data.</text>
</comment>